<evidence type="ECO:0000259" key="6">
    <source>
        <dbReference type="PROSITE" id="PS51192"/>
    </source>
</evidence>
<evidence type="ECO:0000256" key="5">
    <source>
        <dbReference type="SAM" id="SignalP"/>
    </source>
</evidence>
<dbReference type="GO" id="GO:0005524">
    <property type="term" value="F:ATP binding"/>
    <property type="evidence" value="ECO:0007669"/>
    <property type="project" value="UniProtKB-KW"/>
</dbReference>
<dbReference type="InterPro" id="IPR001650">
    <property type="entry name" value="Helicase_C-like"/>
</dbReference>
<dbReference type="GO" id="GO:0004386">
    <property type="term" value="F:helicase activity"/>
    <property type="evidence" value="ECO:0007669"/>
    <property type="project" value="UniProtKB-KW"/>
</dbReference>
<dbReference type="SMART" id="SM00487">
    <property type="entry name" value="DEXDc"/>
    <property type="match status" value="1"/>
</dbReference>
<evidence type="ECO:0000256" key="1">
    <source>
        <dbReference type="ARBA" id="ARBA00022741"/>
    </source>
</evidence>
<dbReference type="Gene3D" id="3.40.50.300">
    <property type="entry name" value="P-loop containing nucleotide triphosphate hydrolases"/>
    <property type="match status" value="2"/>
</dbReference>
<evidence type="ECO:0000256" key="2">
    <source>
        <dbReference type="ARBA" id="ARBA00022801"/>
    </source>
</evidence>
<sequence>MWCVTVTIWVWLVRPAAPLLCKRTLRRAAPKAAPTDHAFASRKSWEDLGAPREAVRAVARRGFPAPTRCQALAYGAIAGGRDALVADQTGSGKTLAYLLPLVSRLRAAEERSPERPSPAPRPRGACAPRAVVVAPTAELAAQIGGVARELSDGGLRCRVRVATAARAAARDAATLRGACDVLVITPGRLERLLGDGTVSLRAATDVVLDEVDGLALADGGAALAPLRDLEARFVFVTATLPRTLEKTLRAEFPGLEVLKGPGLHRAPPGLDVRLVDCTPDASGESPDPTFSRKARALLTALGAGAPARALVFCNTIEGCRRAENALRRADRRGRARRVLAFHSALAPDKRRAAEDLFRGASRDAPVVLVCTDRAARGADFGGEAVDVVVLFDWPRDPNEFLRRVGRAARGGRAGAAVVLAAGATLPLARRVVADARRGADVAFAGDDDFWESADDG</sequence>
<protein>
    <recommendedName>
        <fullName evidence="10">RNA helicase</fullName>
    </recommendedName>
</protein>
<evidence type="ECO:0000313" key="8">
    <source>
        <dbReference type="EMBL" id="CAH0372575.1"/>
    </source>
</evidence>
<keyword evidence="4" id="KW-0067">ATP-binding</keyword>
<organism evidence="8 9">
    <name type="scientific">Pelagomonas calceolata</name>
    <dbReference type="NCBI Taxonomy" id="35677"/>
    <lineage>
        <taxon>Eukaryota</taxon>
        <taxon>Sar</taxon>
        <taxon>Stramenopiles</taxon>
        <taxon>Ochrophyta</taxon>
        <taxon>Pelagophyceae</taxon>
        <taxon>Pelagomonadales</taxon>
        <taxon>Pelagomonadaceae</taxon>
        <taxon>Pelagomonas</taxon>
    </lineage>
</organism>
<keyword evidence="9" id="KW-1185">Reference proteome</keyword>
<keyword evidence="3" id="KW-0347">Helicase</keyword>
<dbReference type="Proteomes" id="UP000789595">
    <property type="component" value="Unassembled WGS sequence"/>
</dbReference>
<dbReference type="InterPro" id="IPR011545">
    <property type="entry name" value="DEAD/DEAH_box_helicase_dom"/>
</dbReference>
<reference evidence="8" key="1">
    <citation type="submission" date="2021-11" db="EMBL/GenBank/DDBJ databases">
        <authorList>
            <consortium name="Genoscope - CEA"/>
            <person name="William W."/>
        </authorList>
    </citation>
    <scope>NUCLEOTIDE SEQUENCE</scope>
</reference>
<dbReference type="InterPro" id="IPR014001">
    <property type="entry name" value="Helicase_ATP-bd"/>
</dbReference>
<dbReference type="Pfam" id="PF00270">
    <property type="entry name" value="DEAD"/>
    <property type="match status" value="1"/>
</dbReference>
<gene>
    <name evidence="8" type="ORF">PECAL_3P25840</name>
</gene>
<evidence type="ECO:0000256" key="3">
    <source>
        <dbReference type="ARBA" id="ARBA00022806"/>
    </source>
</evidence>
<feature type="chain" id="PRO_5035147928" description="RNA helicase" evidence="5">
    <location>
        <begin position="19"/>
        <end position="456"/>
    </location>
</feature>
<dbReference type="GO" id="GO:0003676">
    <property type="term" value="F:nucleic acid binding"/>
    <property type="evidence" value="ECO:0007669"/>
    <property type="project" value="InterPro"/>
</dbReference>
<dbReference type="GO" id="GO:0016787">
    <property type="term" value="F:hydrolase activity"/>
    <property type="evidence" value="ECO:0007669"/>
    <property type="project" value="UniProtKB-KW"/>
</dbReference>
<keyword evidence="1" id="KW-0547">Nucleotide-binding</keyword>
<dbReference type="OrthoDB" id="10256233at2759"/>
<feature type="domain" description="Helicase C-terminal" evidence="7">
    <location>
        <begin position="293"/>
        <end position="456"/>
    </location>
</feature>
<evidence type="ECO:0000259" key="7">
    <source>
        <dbReference type="PROSITE" id="PS51194"/>
    </source>
</evidence>
<dbReference type="Pfam" id="PF00271">
    <property type="entry name" value="Helicase_C"/>
    <property type="match status" value="1"/>
</dbReference>
<keyword evidence="2" id="KW-0378">Hydrolase</keyword>
<evidence type="ECO:0000256" key="4">
    <source>
        <dbReference type="ARBA" id="ARBA00022840"/>
    </source>
</evidence>
<dbReference type="PROSITE" id="PS51192">
    <property type="entry name" value="HELICASE_ATP_BIND_1"/>
    <property type="match status" value="1"/>
</dbReference>
<name>A0A8J2SIG6_9STRA</name>
<proteinExistence type="predicted"/>
<evidence type="ECO:0008006" key="10">
    <source>
        <dbReference type="Google" id="ProtNLM"/>
    </source>
</evidence>
<dbReference type="AlphaFoldDB" id="A0A8J2SIG6"/>
<dbReference type="PROSITE" id="PS51194">
    <property type="entry name" value="HELICASE_CTER"/>
    <property type="match status" value="1"/>
</dbReference>
<accession>A0A8J2SIG6</accession>
<evidence type="ECO:0000313" key="9">
    <source>
        <dbReference type="Proteomes" id="UP000789595"/>
    </source>
</evidence>
<keyword evidence="5" id="KW-0732">Signal</keyword>
<dbReference type="InterPro" id="IPR027417">
    <property type="entry name" value="P-loop_NTPase"/>
</dbReference>
<dbReference type="PANTHER" id="PTHR47960">
    <property type="entry name" value="DEAD-BOX ATP-DEPENDENT RNA HELICASE 50"/>
    <property type="match status" value="1"/>
</dbReference>
<feature type="domain" description="Helicase ATP-binding" evidence="6">
    <location>
        <begin position="74"/>
        <end position="258"/>
    </location>
</feature>
<dbReference type="SMART" id="SM00490">
    <property type="entry name" value="HELICc"/>
    <property type="match status" value="1"/>
</dbReference>
<comment type="caution">
    <text evidence="8">The sequence shown here is derived from an EMBL/GenBank/DDBJ whole genome shotgun (WGS) entry which is preliminary data.</text>
</comment>
<dbReference type="EMBL" id="CAKKNE010000003">
    <property type="protein sequence ID" value="CAH0372575.1"/>
    <property type="molecule type" value="Genomic_DNA"/>
</dbReference>
<dbReference type="SUPFAM" id="SSF52540">
    <property type="entry name" value="P-loop containing nucleoside triphosphate hydrolases"/>
    <property type="match status" value="1"/>
</dbReference>
<feature type="signal peptide" evidence="5">
    <location>
        <begin position="1"/>
        <end position="18"/>
    </location>
</feature>